<evidence type="ECO:0000256" key="6">
    <source>
        <dbReference type="RuleBase" id="RU364052"/>
    </source>
</evidence>
<dbReference type="UniPathway" id="UPA00252"/>
<name>A0A8J3DK96_9BACT</name>
<keyword evidence="6" id="KW-0963">Cytoplasm</keyword>
<dbReference type="Gene3D" id="3.50.50.60">
    <property type="entry name" value="FAD/NAD(P)-binding domain"/>
    <property type="match status" value="1"/>
</dbReference>
<dbReference type="NCBIfam" id="TIGR00562">
    <property type="entry name" value="proto_IX_ox"/>
    <property type="match status" value="1"/>
</dbReference>
<keyword evidence="2 6" id="KW-0285">Flavoprotein</keyword>
<dbReference type="Gene3D" id="1.10.3110.10">
    <property type="entry name" value="protoporphyrinogen ix oxidase, domain 3"/>
    <property type="match status" value="1"/>
</dbReference>
<proteinExistence type="inferred from homology"/>
<comment type="similarity">
    <text evidence="6">Belongs to the protoporphyrinogen/coproporphyrinogen oxidase family. Coproporphyrinogen III oxidase subfamily.</text>
</comment>
<evidence type="ECO:0000313" key="9">
    <source>
        <dbReference type="Proteomes" id="UP000642829"/>
    </source>
</evidence>
<evidence type="ECO:0000256" key="5">
    <source>
        <dbReference type="ARBA" id="ARBA00023133"/>
    </source>
</evidence>
<comment type="catalytic activity">
    <reaction evidence="6">
        <text>coproporphyrinogen III + 3 O2 = coproporphyrin III + 3 H2O2</text>
        <dbReference type="Rhea" id="RHEA:43436"/>
        <dbReference type="ChEBI" id="CHEBI:15379"/>
        <dbReference type="ChEBI" id="CHEBI:16240"/>
        <dbReference type="ChEBI" id="CHEBI:57309"/>
        <dbReference type="ChEBI" id="CHEBI:131725"/>
        <dbReference type="EC" id="1.3.3.15"/>
    </reaction>
</comment>
<dbReference type="InterPro" id="IPR002937">
    <property type="entry name" value="Amino_oxidase"/>
</dbReference>
<evidence type="ECO:0000256" key="1">
    <source>
        <dbReference type="ARBA" id="ARBA00001974"/>
    </source>
</evidence>
<dbReference type="PANTHER" id="PTHR42923:SF3">
    <property type="entry name" value="PROTOPORPHYRINOGEN OXIDASE"/>
    <property type="match status" value="1"/>
</dbReference>
<dbReference type="Proteomes" id="UP000642829">
    <property type="component" value="Unassembled WGS sequence"/>
</dbReference>
<keyword evidence="4 6" id="KW-0560">Oxidoreductase</keyword>
<dbReference type="Pfam" id="PF01593">
    <property type="entry name" value="Amino_oxidase"/>
    <property type="match status" value="1"/>
</dbReference>
<accession>A0A8J3DK96</accession>
<dbReference type="InterPro" id="IPR036188">
    <property type="entry name" value="FAD/NAD-bd_sf"/>
</dbReference>
<dbReference type="PANTHER" id="PTHR42923">
    <property type="entry name" value="PROTOPORPHYRINOGEN OXIDASE"/>
    <property type="match status" value="1"/>
</dbReference>
<evidence type="ECO:0000259" key="7">
    <source>
        <dbReference type="Pfam" id="PF01593"/>
    </source>
</evidence>
<sequence>MKSAIVIGGGITGLTLGWALQRAGKSVRVLEKSAQGGGAIRTLRRDGYLAEAGPNSLLVTSPALESFLRGLGLGPQMLKPTESAKKRYILKDDEFVVAPMGGGGIISTPLFSTGAKFRLVGELFAKKPSGLLEESLASFVERHFGPEVLDYAVNPFVGGIYAGDPRKLSAQHAFPMLAEAENDSGSVIIGMIKKRRAKHARGETFKPYSLSFRDGLQALPDAIAAKLGPALNLSAEVLSIEQIDSRWSVTWRNATGVEQTDVTDELYLTIPSFALADLPLPDKVTESLSLLTEIEYPPVASVALGFDRSKVAHPLDGFGGLIPEMEDRAALGMLFSSSLFTGRAPDGKVLLTVFLGGARQPEIAQKAPEEIQEIAVHEVNHLLGATGKPEFAEVTVWPRAIPQYNVGYSDFLDQIAATENAFPGLHLLGNYRGGISVGQCIINAAEAVEPLG</sequence>
<reference evidence="8" key="1">
    <citation type="journal article" date="2014" name="Int. J. Syst. Evol. Microbiol.">
        <title>Complete genome sequence of Corynebacterium casei LMG S-19264T (=DSM 44701T), isolated from a smear-ripened cheese.</title>
        <authorList>
            <consortium name="US DOE Joint Genome Institute (JGI-PGF)"/>
            <person name="Walter F."/>
            <person name="Albersmeier A."/>
            <person name="Kalinowski J."/>
            <person name="Ruckert C."/>
        </authorList>
    </citation>
    <scope>NUCLEOTIDE SEQUENCE</scope>
    <source>
        <strain evidence="8">KCTC 12870</strain>
    </source>
</reference>
<dbReference type="EMBL" id="BMXG01000021">
    <property type="protein sequence ID" value="GHC09469.1"/>
    <property type="molecule type" value="Genomic_DNA"/>
</dbReference>
<dbReference type="GO" id="GO:0006783">
    <property type="term" value="P:heme biosynthetic process"/>
    <property type="evidence" value="ECO:0007669"/>
    <property type="project" value="UniProtKB-UniRule"/>
</dbReference>
<comment type="cofactor">
    <cofactor evidence="1 6">
        <name>FAD</name>
        <dbReference type="ChEBI" id="CHEBI:57692"/>
    </cofactor>
</comment>
<dbReference type="InterPro" id="IPR004572">
    <property type="entry name" value="Protoporphyrinogen_oxidase"/>
</dbReference>
<protein>
    <recommendedName>
        <fullName evidence="6">Coproporphyrinogen III oxidase</fullName>
        <ecNumber evidence="6">1.3.3.15</ecNumber>
    </recommendedName>
</protein>
<dbReference type="AlphaFoldDB" id="A0A8J3DK96"/>
<dbReference type="RefSeq" id="WP_189516401.1">
    <property type="nucleotide sequence ID" value="NZ_BMXG01000021.1"/>
</dbReference>
<dbReference type="SUPFAM" id="SSF51905">
    <property type="entry name" value="FAD/NAD(P)-binding domain"/>
    <property type="match status" value="1"/>
</dbReference>
<gene>
    <name evidence="8" type="primary">hemG</name>
    <name evidence="8" type="ORF">GCM10007047_28380</name>
</gene>
<dbReference type="InterPro" id="IPR050464">
    <property type="entry name" value="Zeta_carotene_desat/Oxidored"/>
</dbReference>
<organism evidence="8 9">
    <name type="scientific">Cerasicoccus arenae</name>
    <dbReference type="NCBI Taxonomy" id="424488"/>
    <lineage>
        <taxon>Bacteria</taxon>
        <taxon>Pseudomonadati</taxon>
        <taxon>Verrucomicrobiota</taxon>
        <taxon>Opitutia</taxon>
        <taxon>Puniceicoccales</taxon>
        <taxon>Cerasicoccaceae</taxon>
        <taxon>Cerasicoccus</taxon>
    </lineage>
</organism>
<dbReference type="GO" id="GO:0005737">
    <property type="term" value="C:cytoplasm"/>
    <property type="evidence" value="ECO:0007669"/>
    <property type="project" value="UniProtKB-SubCell"/>
</dbReference>
<dbReference type="EC" id="1.3.3.15" evidence="6"/>
<reference evidence="8" key="2">
    <citation type="submission" date="2020-09" db="EMBL/GenBank/DDBJ databases">
        <authorList>
            <person name="Sun Q."/>
            <person name="Kim S."/>
        </authorList>
    </citation>
    <scope>NUCLEOTIDE SEQUENCE</scope>
    <source>
        <strain evidence="8">KCTC 12870</strain>
    </source>
</reference>
<evidence type="ECO:0000256" key="4">
    <source>
        <dbReference type="ARBA" id="ARBA00023002"/>
    </source>
</evidence>
<evidence type="ECO:0000256" key="3">
    <source>
        <dbReference type="ARBA" id="ARBA00022827"/>
    </source>
</evidence>
<comment type="pathway">
    <text evidence="6">Porphyrin-containing compound metabolism; protoheme biosynthesis.</text>
</comment>
<comment type="subcellular location">
    <subcellularLocation>
        <location evidence="6">Cytoplasm</location>
    </subcellularLocation>
</comment>
<comment type="function">
    <text evidence="6">Involved in coproporphyrin-dependent heme b biosynthesis. Catalyzes the oxidation of coproporphyrinogen III to coproporphyrin III.</text>
</comment>
<feature type="domain" description="Amine oxidase" evidence="7">
    <location>
        <begin position="11"/>
        <end position="442"/>
    </location>
</feature>
<comment type="caution">
    <text evidence="8">The sequence shown here is derived from an EMBL/GenBank/DDBJ whole genome shotgun (WGS) entry which is preliminary data.</text>
</comment>
<dbReference type="Gene3D" id="3.90.660.20">
    <property type="entry name" value="Protoporphyrinogen oxidase, mitochondrial, domain 2"/>
    <property type="match status" value="1"/>
</dbReference>
<evidence type="ECO:0000313" key="8">
    <source>
        <dbReference type="EMBL" id="GHC09469.1"/>
    </source>
</evidence>
<dbReference type="SUPFAM" id="SSF54373">
    <property type="entry name" value="FAD-linked reductases, C-terminal domain"/>
    <property type="match status" value="1"/>
</dbReference>
<evidence type="ECO:0000256" key="2">
    <source>
        <dbReference type="ARBA" id="ARBA00022630"/>
    </source>
</evidence>
<dbReference type="GO" id="GO:0004729">
    <property type="term" value="F:oxygen-dependent protoporphyrinogen oxidase activity"/>
    <property type="evidence" value="ECO:0007669"/>
    <property type="project" value="UniProtKB-UniRule"/>
</dbReference>
<keyword evidence="5 6" id="KW-0350">Heme biosynthesis</keyword>
<keyword evidence="3 6" id="KW-0274">FAD</keyword>
<keyword evidence="9" id="KW-1185">Reference proteome</keyword>